<dbReference type="Proteomes" id="UP000298493">
    <property type="component" value="Unassembled WGS sequence"/>
</dbReference>
<gene>
    <name evidence="2" type="ORF">E6O75_ATG02808</name>
</gene>
<sequence length="86" mass="9284">MRSNRESSSVVIARDAAYRPERHGPENDQPNSRPARVENVTCNDIAIAIGIGIGIGILRETDVERSKSTLTTVPSNISTKLALILA</sequence>
<evidence type="ECO:0000313" key="3">
    <source>
        <dbReference type="Proteomes" id="UP000298493"/>
    </source>
</evidence>
<feature type="compositionally biased region" description="Basic and acidic residues" evidence="1">
    <location>
        <begin position="16"/>
        <end position="26"/>
    </location>
</feature>
<accession>A0A4Z1P670</accession>
<feature type="region of interest" description="Disordered" evidence="1">
    <location>
        <begin position="1"/>
        <end position="36"/>
    </location>
</feature>
<comment type="caution">
    <text evidence="2">The sequence shown here is derived from an EMBL/GenBank/DDBJ whole genome shotgun (WGS) entry which is preliminary data.</text>
</comment>
<reference evidence="2 3" key="1">
    <citation type="submission" date="2019-04" db="EMBL/GenBank/DDBJ databases">
        <title>High contiguity whole genome sequence and gene annotation resource for two Venturia nashicola isolates.</title>
        <authorList>
            <person name="Prokchorchik M."/>
            <person name="Won K."/>
            <person name="Lee Y."/>
            <person name="Choi E.D."/>
            <person name="Segonzac C."/>
            <person name="Sohn K.H."/>
        </authorList>
    </citation>
    <scope>NUCLEOTIDE SEQUENCE [LARGE SCALE GENOMIC DNA]</scope>
    <source>
        <strain evidence="2 3">PRI2</strain>
    </source>
</reference>
<dbReference type="AlphaFoldDB" id="A0A4Z1P670"/>
<protein>
    <submittedName>
        <fullName evidence="2">Uncharacterized protein</fullName>
    </submittedName>
</protein>
<dbReference type="EMBL" id="SNSC02000005">
    <property type="protein sequence ID" value="TID24443.1"/>
    <property type="molecule type" value="Genomic_DNA"/>
</dbReference>
<organism evidence="2 3">
    <name type="scientific">Venturia nashicola</name>
    <dbReference type="NCBI Taxonomy" id="86259"/>
    <lineage>
        <taxon>Eukaryota</taxon>
        <taxon>Fungi</taxon>
        <taxon>Dikarya</taxon>
        <taxon>Ascomycota</taxon>
        <taxon>Pezizomycotina</taxon>
        <taxon>Dothideomycetes</taxon>
        <taxon>Pleosporomycetidae</taxon>
        <taxon>Venturiales</taxon>
        <taxon>Venturiaceae</taxon>
        <taxon>Venturia</taxon>
    </lineage>
</organism>
<name>A0A4Z1P670_9PEZI</name>
<proteinExistence type="predicted"/>
<evidence type="ECO:0000256" key="1">
    <source>
        <dbReference type="SAM" id="MobiDB-lite"/>
    </source>
</evidence>
<feature type="compositionally biased region" description="Polar residues" evidence="1">
    <location>
        <begin position="1"/>
        <end position="10"/>
    </location>
</feature>
<keyword evidence="3" id="KW-1185">Reference proteome</keyword>
<evidence type="ECO:0000313" key="2">
    <source>
        <dbReference type="EMBL" id="TID24443.1"/>
    </source>
</evidence>